<gene>
    <name evidence="2" type="ORF">PMACD_LOCUS12828</name>
</gene>
<protein>
    <submittedName>
        <fullName evidence="2">Uncharacterized protein</fullName>
    </submittedName>
</protein>
<keyword evidence="3" id="KW-1185">Reference proteome</keyword>
<dbReference type="Proteomes" id="UP000663880">
    <property type="component" value="Unassembled WGS sequence"/>
</dbReference>
<evidence type="ECO:0000313" key="3">
    <source>
        <dbReference type="Proteomes" id="UP000663880"/>
    </source>
</evidence>
<reference evidence="2" key="1">
    <citation type="submission" date="2021-02" db="EMBL/GenBank/DDBJ databases">
        <authorList>
            <person name="Steward A R."/>
        </authorList>
    </citation>
    <scope>NUCLEOTIDE SEQUENCE</scope>
</reference>
<organism evidence="2 3">
    <name type="scientific">Pieris macdunnoughi</name>
    <dbReference type="NCBI Taxonomy" id="345717"/>
    <lineage>
        <taxon>Eukaryota</taxon>
        <taxon>Metazoa</taxon>
        <taxon>Ecdysozoa</taxon>
        <taxon>Arthropoda</taxon>
        <taxon>Hexapoda</taxon>
        <taxon>Insecta</taxon>
        <taxon>Pterygota</taxon>
        <taxon>Neoptera</taxon>
        <taxon>Endopterygota</taxon>
        <taxon>Lepidoptera</taxon>
        <taxon>Glossata</taxon>
        <taxon>Ditrysia</taxon>
        <taxon>Papilionoidea</taxon>
        <taxon>Pieridae</taxon>
        <taxon>Pierinae</taxon>
        <taxon>Pieris</taxon>
    </lineage>
</organism>
<feature type="region of interest" description="Disordered" evidence="1">
    <location>
        <begin position="44"/>
        <end position="68"/>
    </location>
</feature>
<sequence>MMGRRSKWGFGPGCGLSGWCWHVSSGIRTESCWRTSLECSCRFSTDTGQPVPPEENRGKPVGGSSDVK</sequence>
<evidence type="ECO:0000313" key="2">
    <source>
        <dbReference type="EMBL" id="CAF4918709.1"/>
    </source>
</evidence>
<dbReference type="EMBL" id="CAJOBZ010000052">
    <property type="protein sequence ID" value="CAF4918709.1"/>
    <property type="molecule type" value="Genomic_DNA"/>
</dbReference>
<comment type="caution">
    <text evidence="2">The sequence shown here is derived from an EMBL/GenBank/DDBJ whole genome shotgun (WGS) entry which is preliminary data.</text>
</comment>
<evidence type="ECO:0000256" key="1">
    <source>
        <dbReference type="SAM" id="MobiDB-lite"/>
    </source>
</evidence>
<proteinExistence type="predicted"/>
<name>A0A821W5T5_9NEOP</name>
<dbReference type="AlphaFoldDB" id="A0A821W5T5"/>
<accession>A0A821W5T5</accession>